<dbReference type="Pfam" id="PF22692">
    <property type="entry name" value="LlgE_F_G_D1"/>
    <property type="match status" value="1"/>
</dbReference>
<dbReference type="Pfam" id="PF00460">
    <property type="entry name" value="Flg_bb_rod"/>
    <property type="match status" value="1"/>
</dbReference>
<dbReference type="RefSeq" id="WP_043142917.1">
    <property type="nucleotide sequence ID" value="NZ_AP022337.1"/>
</dbReference>
<evidence type="ECO:0000256" key="3">
    <source>
        <dbReference type="ARBA" id="ARBA00023143"/>
    </source>
</evidence>
<evidence type="ECO:0000256" key="1">
    <source>
        <dbReference type="ARBA" id="ARBA00004117"/>
    </source>
</evidence>
<dbReference type="InterPro" id="IPR053967">
    <property type="entry name" value="LlgE_F_G-like_D1"/>
</dbReference>
<accession>A0A225QQX1</accession>
<dbReference type="InterPro" id="IPR012836">
    <property type="entry name" value="FlgF"/>
</dbReference>
<evidence type="ECO:0000259" key="6">
    <source>
        <dbReference type="Pfam" id="PF06429"/>
    </source>
</evidence>
<keyword evidence="9" id="KW-1185">Reference proteome</keyword>
<evidence type="ECO:0000313" key="8">
    <source>
        <dbReference type="EMBL" id="KHQ52471.1"/>
    </source>
</evidence>
<evidence type="ECO:0000259" key="7">
    <source>
        <dbReference type="Pfam" id="PF22692"/>
    </source>
</evidence>
<dbReference type="NCBIfam" id="TIGR02490">
    <property type="entry name" value="flgF"/>
    <property type="match status" value="1"/>
</dbReference>
<dbReference type="GO" id="GO:0030694">
    <property type="term" value="C:bacterial-type flagellum basal body, rod"/>
    <property type="evidence" value="ECO:0007669"/>
    <property type="project" value="UniProtKB-UniRule"/>
</dbReference>
<keyword evidence="8" id="KW-0282">Flagellum</keyword>
<accession>A0A0B3S727</accession>
<evidence type="ECO:0000313" key="9">
    <source>
        <dbReference type="Proteomes" id="UP000030960"/>
    </source>
</evidence>
<dbReference type="NCBIfam" id="NF009332">
    <property type="entry name" value="PRK12690.1"/>
    <property type="match status" value="1"/>
</dbReference>
<dbReference type="InterPro" id="IPR037925">
    <property type="entry name" value="FlgE/F/G-like"/>
</dbReference>
<name>A0A0B3S727_9RHOB</name>
<dbReference type="InterPro" id="IPR019776">
    <property type="entry name" value="Flagellar_basal_body_rod_CS"/>
</dbReference>
<dbReference type="Pfam" id="PF06429">
    <property type="entry name" value="Flg_bbr_C"/>
    <property type="match status" value="1"/>
</dbReference>
<dbReference type="GO" id="GO:0071978">
    <property type="term" value="P:bacterial-type flagellum-dependent swarming motility"/>
    <property type="evidence" value="ECO:0007669"/>
    <property type="project" value="TreeGrafter"/>
</dbReference>
<comment type="subunit">
    <text evidence="4">The basal body constitutes a major portion of the flagellar organelle and consists of five rings (E,L,P,S, and M) mounted on a central rod. The rod consists of about 26 subunits of FlgG in the distal portion, and FlgB, FlgC and FlgF are thought to build up the proximal portion of the rod with about 6 subunits each.</text>
</comment>
<feature type="domain" description="Flagellar basal-body/hook protein C-terminal" evidence="6">
    <location>
        <begin position="189"/>
        <end position="232"/>
    </location>
</feature>
<feature type="domain" description="Flagellar hook protein FlgE/F/G-like D1" evidence="7">
    <location>
        <begin position="81"/>
        <end position="146"/>
    </location>
</feature>
<dbReference type="STRING" id="561184.SAMN05216376_109117"/>
<dbReference type="PATRIC" id="fig|1515334.3.peg.2964"/>
<keyword evidence="8" id="KW-0969">Cilium</keyword>
<dbReference type="InterPro" id="IPR010930">
    <property type="entry name" value="Flg_bb/hook_C_dom"/>
</dbReference>
<dbReference type="AlphaFoldDB" id="A0A0B3S727"/>
<dbReference type="PANTHER" id="PTHR30435:SF19">
    <property type="entry name" value="FLAGELLAR BASAL-BODY ROD PROTEIN FLGG"/>
    <property type="match status" value="1"/>
</dbReference>
<protein>
    <recommendedName>
        <fullName evidence="4">Flagellar basal-body rod protein FlgF</fullName>
    </recommendedName>
</protein>
<dbReference type="SUPFAM" id="SSF117143">
    <property type="entry name" value="Flagellar hook protein flgE"/>
    <property type="match status" value="1"/>
</dbReference>
<dbReference type="Proteomes" id="UP000030960">
    <property type="component" value="Unassembled WGS sequence"/>
</dbReference>
<dbReference type="InterPro" id="IPR001444">
    <property type="entry name" value="Flag_bb_rod_N"/>
</dbReference>
<keyword evidence="3 4" id="KW-0975">Bacterial flagellum</keyword>
<dbReference type="OrthoDB" id="9804559at2"/>
<comment type="similarity">
    <text evidence="2 4">Belongs to the flagella basal body rod proteins family.</text>
</comment>
<organism evidence="8 9">
    <name type="scientific">Mameliella alba</name>
    <dbReference type="NCBI Taxonomy" id="561184"/>
    <lineage>
        <taxon>Bacteria</taxon>
        <taxon>Pseudomonadati</taxon>
        <taxon>Pseudomonadota</taxon>
        <taxon>Alphaproteobacteria</taxon>
        <taxon>Rhodobacterales</taxon>
        <taxon>Roseobacteraceae</taxon>
        <taxon>Mameliella</taxon>
    </lineage>
</organism>
<reference evidence="8 9" key="1">
    <citation type="submission" date="2014-10" db="EMBL/GenBank/DDBJ databases">
        <title>Genome sequence of Ponticoccus sp. strain UMTAT08 isolated from clonal culture of toxic dinoflagellate Alexandrium tamiyavanichii.</title>
        <authorList>
            <person name="Gan H.Y."/>
            <person name="Muhd D.-D."/>
            <person name="Mohd Noor M.E."/>
            <person name="Yeong Y.S."/>
            <person name="Usup G."/>
        </authorList>
    </citation>
    <scope>NUCLEOTIDE SEQUENCE [LARGE SCALE GENOMIC DNA]</scope>
    <source>
        <strain evidence="8 9">UMTAT08</strain>
    </source>
</reference>
<proteinExistence type="inferred from homology"/>
<evidence type="ECO:0000256" key="2">
    <source>
        <dbReference type="ARBA" id="ARBA00009677"/>
    </source>
</evidence>
<evidence type="ECO:0000256" key="4">
    <source>
        <dbReference type="RuleBase" id="RU362116"/>
    </source>
</evidence>
<comment type="subcellular location">
    <subcellularLocation>
        <location evidence="1 4">Bacterial flagellum basal body</location>
    </subcellularLocation>
</comment>
<dbReference type="PANTHER" id="PTHR30435">
    <property type="entry name" value="FLAGELLAR PROTEIN"/>
    <property type="match status" value="1"/>
</dbReference>
<dbReference type="InterPro" id="IPR020013">
    <property type="entry name" value="Flagellar_FlgE/F/G"/>
</dbReference>
<sequence length="237" mass="25357">METAGYAALSRQTSLMREMQVIANNIANANTTGYRQEGVIFSEYVAEGDGMAAVAMGAGRIGTTSLKQGTLEQTGGMYDMAIEGDGFFLVDSPDGPRLTRAGAFSPSAEGTLVTPDGYPVLDAGGAPIFVPPQAIDLSIARDGTISTEGRPIGQVGVVQPLDPKSMIREGGQMFRSDDGFEPVEAPRVMQGFVEASNVDPILQVARMVEVQRAYELGQSFMEREDERIRSVLKNVIK</sequence>
<gene>
    <name evidence="8" type="primary">flgF</name>
    <name evidence="8" type="ORF">OA50_02946</name>
</gene>
<keyword evidence="8" id="KW-0966">Cell projection</keyword>
<evidence type="ECO:0000259" key="5">
    <source>
        <dbReference type="Pfam" id="PF00460"/>
    </source>
</evidence>
<feature type="domain" description="Flagellar basal body rod protein N-terminal" evidence="5">
    <location>
        <begin position="6"/>
        <end position="35"/>
    </location>
</feature>
<dbReference type="EMBL" id="JSUQ01000011">
    <property type="protein sequence ID" value="KHQ52471.1"/>
    <property type="molecule type" value="Genomic_DNA"/>
</dbReference>
<dbReference type="NCBIfam" id="TIGR03506">
    <property type="entry name" value="FlgEFG_subfam"/>
    <property type="match status" value="1"/>
</dbReference>
<comment type="caution">
    <text evidence="8">The sequence shown here is derived from an EMBL/GenBank/DDBJ whole genome shotgun (WGS) entry which is preliminary data.</text>
</comment>
<dbReference type="PROSITE" id="PS00588">
    <property type="entry name" value="FLAGELLA_BB_ROD"/>
    <property type="match status" value="1"/>
</dbReference>